<dbReference type="PANTHER" id="PTHR31068">
    <property type="entry name" value="MITOCHONDRIAL DISTRIBUTION AND MORPHOLOGY PROTEIN 31"/>
    <property type="match status" value="1"/>
</dbReference>
<feature type="transmembrane region" description="Helical" evidence="11">
    <location>
        <begin position="12"/>
        <end position="39"/>
    </location>
</feature>
<dbReference type="STRING" id="1314771.A0A197JPF8"/>
<feature type="compositionally biased region" description="Basic and acidic residues" evidence="10">
    <location>
        <begin position="107"/>
        <end position="128"/>
    </location>
</feature>
<dbReference type="Pfam" id="PF08118">
    <property type="entry name" value="MDM31_MDM32"/>
    <property type="match status" value="1"/>
</dbReference>
<evidence type="ECO:0000256" key="3">
    <source>
        <dbReference type="ARBA" id="ARBA00022692"/>
    </source>
</evidence>
<keyword evidence="6 11" id="KW-1133">Transmembrane helix</keyword>
<evidence type="ECO:0000256" key="11">
    <source>
        <dbReference type="SAM" id="Phobius"/>
    </source>
</evidence>
<evidence type="ECO:0000256" key="10">
    <source>
        <dbReference type="SAM" id="MobiDB-lite"/>
    </source>
</evidence>
<dbReference type="OrthoDB" id="17678at2759"/>
<keyword evidence="4" id="KW-0999">Mitochondrion inner membrane</keyword>
<evidence type="ECO:0000313" key="13">
    <source>
        <dbReference type="Proteomes" id="UP000078512"/>
    </source>
</evidence>
<evidence type="ECO:0000256" key="2">
    <source>
        <dbReference type="ARBA" id="ARBA00005687"/>
    </source>
</evidence>
<evidence type="ECO:0000256" key="6">
    <source>
        <dbReference type="ARBA" id="ARBA00022989"/>
    </source>
</evidence>
<gene>
    <name evidence="12" type="ORF">K457DRAFT_146480</name>
</gene>
<feature type="compositionally biased region" description="Basic and acidic residues" evidence="10">
    <location>
        <begin position="375"/>
        <end position="386"/>
    </location>
</feature>
<reference evidence="12 13" key="1">
    <citation type="submission" date="2016-05" db="EMBL/GenBank/DDBJ databases">
        <title>Genome sequencing reveals origins of a unique bacterial endosymbiosis in the earliest lineages of terrestrial Fungi.</title>
        <authorList>
            <consortium name="DOE Joint Genome Institute"/>
            <person name="Uehling J."/>
            <person name="Gryganskyi A."/>
            <person name="Hameed K."/>
            <person name="Tschaplinski T."/>
            <person name="Misztal P."/>
            <person name="Wu S."/>
            <person name="Desiro A."/>
            <person name="Vande Pol N."/>
            <person name="Du Z.-Y."/>
            <person name="Zienkiewicz A."/>
            <person name="Zienkiewicz K."/>
            <person name="Morin E."/>
            <person name="Tisserant E."/>
            <person name="Splivallo R."/>
            <person name="Hainaut M."/>
            <person name="Henrissat B."/>
            <person name="Ohm R."/>
            <person name="Kuo A."/>
            <person name="Yan J."/>
            <person name="Lipzen A."/>
            <person name="Nolan M."/>
            <person name="Labutti K."/>
            <person name="Barry K."/>
            <person name="Goldstein A."/>
            <person name="Labbe J."/>
            <person name="Schadt C."/>
            <person name="Tuskan G."/>
            <person name="Grigoriev I."/>
            <person name="Martin F."/>
            <person name="Vilgalys R."/>
            <person name="Bonito G."/>
        </authorList>
    </citation>
    <scope>NUCLEOTIDE SEQUENCE [LARGE SCALE GENOMIC DNA]</scope>
    <source>
        <strain evidence="12 13">AG-77</strain>
    </source>
</reference>
<dbReference type="InterPro" id="IPR012571">
    <property type="entry name" value="Mdm31/Mdm32"/>
</dbReference>
<feature type="compositionally biased region" description="Polar residues" evidence="10">
    <location>
        <begin position="447"/>
        <end position="458"/>
    </location>
</feature>
<evidence type="ECO:0000256" key="9">
    <source>
        <dbReference type="ARBA" id="ARBA00025191"/>
    </source>
</evidence>
<dbReference type="GO" id="GO:0007005">
    <property type="term" value="P:mitochondrion organization"/>
    <property type="evidence" value="ECO:0007669"/>
    <property type="project" value="InterPro"/>
</dbReference>
<comment type="function">
    <text evidence="9">Involved in the organization of the mitochondrial membranes and the global structure of the mitochondria. Also required for mitochondrial distribution and mobility as well as for the maintenance of mitochondrial DNA nucleoids structures.</text>
</comment>
<evidence type="ECO:0000256" key="1">
    <source>
        <dbReference type="ARBA" id="ARBA00004273"/>
    </source>
</evidence>
<name>A0A197JPF8_9FUNG</name>
<accession>A0A197JPF8</accession>
<sequence length="597" mass="68456">MRQIRPWRVDDFIAMFSWAFLANVAFVLLGTTTFFSLVLAAANSLQFQGFVASKISDYLTASTGVEVKFEAAIVPNWKDGRITLRNVVMSKRAVAPLPEDESSSLAHKGEDHSGHGHEHDDSHPHVATEEEVDTNFTMFDVTIDQIDVTLSAKRWLDGKGLIEDASIKGVRGVIDRTHVWWDPDVEYIPEEARRKHVPGDFELESLQLEDMLVTVLQPDGFRPYTVSVFSAQFPCFRKQWICYDMLCADSMVGMFDGCLFSCYTAQRENTDTQTDTKWKRTTRFKIDDVKIDHLNAGVEGPFGWIYAGTVDVTCDVKIPNEPEEDVLRKLVNDIVDKIDEVVDFAPLPLVFGTGAIGGKEIVVYPNRAAAALHQRMVEKEEEERKMQRQQHGHTHQPQTPQDEHHRLHHLNKQHQKVEQQYRQYQLQQQQSQQHLTEQQRQQHQQHMSRLNPATITGKTKSKKPALVMDFEFRFNDTKASIPLHTESMSYLSNAMVRPLVAFMNSNRTVTPIRCRVEMDLSEFDGSWTIYDSNLMNNLSTEVGKAWANLVADERERNRKLKRVGLWGLQSVTRNIVSVYDYARGNRGFWHYIGTQTV</sequence>
<dbReference type="GO" id="GO:0005743">
    <property type="term" value="C:mitochondrial inner membrane"/>
    <property type="evidence" value="ECO:0007669"/>
    <property type="project" value="UniProtKB-SubCell"/>
</dbReference>
<feature type="region of interest" description="Disordered" evidence="10">
    <location>
        <begin position="98"/>
        <end position="128"/>
    </location>
</feature>
<dbReference type="EMBL" id="KV442068">
    <property type="protein sequence ID" value="OAQ26366.1"/>
    <property type="molecule type" value="Genomic_DNA"/>
</dbReference>
<proteinExistence type="inferred from homology"/>
<evidence type="ECO:0000256" key="5">
    <source>
        <dbReference type="ARBA" id="ARBA00022946"/>
    </source>
</evidence>
<keyword evidence="5" id="KW-0809">Transit peptide</keyword>
<dbReference type="PANTHER" id="PTHR31068:SF0">
    <property type="entry name" value="MITOCHONDRIAL DISTRIBUTION AND MORPHOLOGY PROTEIN 31"/>
    <property type="match status" value="1"/>
</dbReference>
<keyword evidence="3 11" id="KW-0812">Transmembrane</keyword>
<evidence type="ECO:0000256" key="4">
    <source>
        <dbReference type="ARBA" id="ARBA00022792"/>
    </source>
</evidence>
<dbReference type="GO" id="GO:0000001">
    <property type="term" value="P:mitochondrion inheritance"/>
    <property type="evidence" value="ECO:0007669"/>
    <property type="project" value="InterPro"/>
</dbReference>
<comment type="similarity">
    <text evidence="2">Belongs to the MDM31/MDM32 family.</text>
</comment>
<keyword evidence="8 11" id="KW-0472">Membrane</keyword>
<evidence type="ECO:0000256" key="8">
    <source>
        <dbReference type="ARBA" id="ARBA00023136"/>
    </source>
</evidence>
<organism evidence="12 13">
    <name type="scientific">Linnemannia elongata AG-77</name>
    <dbReference type="NCBI Taxonomy" id="1314771"/>
    <lineage>
        <taxon>Eukaryota</taxon>
        <taxon>Fungi</taxon>
        <taxon>Fungi incertae sedis</taxon>
        <taxon>Mucoromycota</taxon>
        <taxon>Mortierellomycotina</taxon>
        <taxon>Mortierellomycetes</taxon>
        <taxon>Mortierellales</taxon>
        <taxon>Mortierellaceae</taxon>
        <taxon>Linnemannia</taxon>
    </lineage>
</organism>
<comment type="subcellular location">
    <subcellularLocation>
        <location evidence="1">Mitochondrion inner membrane</location>
    </subcellularLocation>
</comment>
<feature type="compositionally biased region" description="Low complexity" evidence="10">
    <location>
        <begin position="418"/>
        <end position="445"/>
    </location>
</feature>
<dbReference type="AlphaFoldDB" id="A0A197JPF8"/>
<dbReference type="Proteomes" id="UP000078512">
    <property type="component" value="Unassembled WGS sequence"/>
</dbReference>
<evidence type="ECO:0000313" key="12">
    <source>
        <dbReference type="EMBL" id="OAQ26366.1"/>
    </source>
</evidence>
<protein>
    <submittedName>
        <fullName evidence="12">Mitochondrial distribution and morphology protein family 31/32</fullName>
    </submittedName>
</protein>
<keyword evidence="7" id="KW-0496">Mitochondrion</keyword>
<keyword evidence="13" id="KW-1185">Reference proteome</keyword>
<evidence type="ECO:0000256" key="7">
    <source>
        <dbReference type="ARBA" id="ARBA00023128"/>
    </source>
</evidence>
<feature type="region of interest" description="Disordered" evidence="10">
    <location>
        <begin position="375"/>
        <end position="462"/>
    </location>
</feature>